<dbReference type="STRING" id="1848.SAMN05443637_1366"/>
<dbReference type="RefSeq" id="WP_073460589.1">
    <property type="nucleotide sequence ID" value="NZ_CALGVN010000007.1"/>
</dbReference>
<name>A0A1M7BFB5_PSETH</name>
<evidence type="ECO:0000256" key="2">
    <source>
        <dbReference type="ARBA" id="ARBA00010692"/>
    </source>
</evidence>
<evidence type="ECO:0000256" key="3">
    <source>
        <dbReference type="ARBA" id="ARBA00022448"/>
    </source>
</evidence>
<feature type="transmembrane region" description="Helical" evidence="9">
    <location>
        <begin position="76"/>
        <end position="100"/>
    </location>
</feature>
<feature type="transmembrane region" description="Helical" evidence="9">
    <location>
        <begin position="6"/>
        <end position="30"/>
    </location>
</feature>
<keyword evidence="5 9" id="KW-0812">Transmembrane</keyword>
<accession>A0A1M7BFB5</accession>
<evidence type="ECO:0000256" key="5">
    <source>
        <dbReference type="ARBA" id="ARBA00022692"/>
    </source>
</evidence>
<sequence length="183" mass="18665">MRTRDLAYVAVFAAIMVVLGLFPPIAVGPIPITAQSMGVMLAGSIIGARRGALAMLVVALMAAIGLPVLSGGRGGIGVVLGPTGGYIAGWIVGAFVVGLITERVWTRYNIGWAILANVVGGILVVYAFGIAWYAILSGQSVVLAAAQNAVFLPGDAIKVLIASAVAVAVRRAYPVIEAAPQRA</sequence>
<keyword evidence="7 8" id="KW-0472">Membrane</keyword>
<protein>
    <recommendedName>
        <fullName evidence="8">Biotin transporter</fullName>
    </recommendedName>
</protein>
<dbReference type="Gene3D" id="1.10.1760.20">
    <property type="match status" value="1"/>
</dbReference>
<dbReference type="PANTHER" id="PTHR34295">
    <property type="entry name" value="BIOTIN TRANSPORTER BIOY"/>
    <property type="match status" value="1"/>
</dbReference>
<dbReference type="GO" id="GO:0005886">
    <property type="term" value="C:plasma membrane"/>
    <property type="evidence" value="ECO:0007669"/>
    <property type="project" value="UniProtKB-SubCell"/>
</dbReference>
<dbReference type="InterPro" id="IPR003784">
    <property type="entry name" value="BioY"/>
</dbReference>
<comment type="subcellular location">
    <subcellularLocation>
        <location evidence="1 8">Cell membrane</location>
        <topology evidence="1 8">Multi-pass membrane protein</topology>
    </subcellularLocation>
</comment>
<evidence type="ECO:0000313" key="10">
    <source>
        <dbReference type="EMBL" id="SHL53692.1"/>
    </source>
</evidence>
<dbReference type="GO" id="GO:0015225">
    <property type="term" value="F:biotin transmembrane transporter activity"/>
    <property type="evidence" value="ECO:0007669"/>
    <property type="project" value="UniProtKB-UniRule"/>
</dbReference>
<dbReference type="PANTHER" id="PTHR34295:SF4">
    <property type="entry name" value="BIOTIN TRANSPORTER BIOY-RELATED"/>
    <property type="match status" value="1"/>
</dbReference>
<evidence type="ECO:0000256" key="7">
    <source>
        <dbReference type="ARBA" id="ARBA00023136"/>
    </source>
</evidence>
<feature type="transmembrane region" description="Helical" evidence="9">
    <location>
        <begin position="112"/>
        <end position="136"/>
    </location>
</feature>
<evidence type="ECO:0000256" key="9">
    <source>
        <dbReference type="SAM" id="Phobius"/>
    </source>
</evidence>
<evidence type="ECO:0000256" key="8">
    <source>
        <dbReference type="PIRNR" id="PIRNR016661"/>
    </source>
</evidence>
<dbReference type="AlphaFoldDB" id="A0A1M7BFB5"/>
<evidence type="ECO:0000256" key="4">
    <source>
        <dbReference type="ARBA" id="ARBA00022475"/>
    </source>
</evidence>
<proteinExistence type="inferred from homology"/>
<dbReference type="Proteomes" id="UP000184363">
    <property type="component" value="Unassembled WGS sequence"/>
</dbReference>
<dbReference type="PIRSF" id="PIRSF016661">
    <property type="entry name" value="BioY"/>
    <property type="match status" value="1"/>
</dbReference>
<keyword evidence="3 8" id="KW-0813">Transport</keyword>
<organism evidence="10 11">
    <name type="scientific">Pseudonocardia thermophila</name>
    <dbReference type="NCBI Taxonomy" id="1848"/>
    <lineage>
        <taxon>Bacteria</taxon>
        <taxon>Bacillati</taxon>
        <taxon>Actinomycetota</taxon>
        <taxon>Actinomycetes</taxon>
        <taxon>Pseudonocardiales</taxon>
        <taxon>Pseudonocardiaceae</taxon>
        <taxon>Pseudonocardia</taxon>
    </lineage>
</organism>
<keyword evidence="11" id="KW-1185">Reference proteome</keyword>
<keyword evidence="4 8" id="KW-1003">Cell membrane</keyword>
<reference evidence="10 11" key="1">
    <citation type="submission" date="2016-11" db="EMBL/GenBank/DDBJ databases">
        <authorList>
            <person name="Jaros S."/>
            <person name="Januszkiewicz K."/>
            <person name="Wedrychowicz H."/>
        </authorList>
    </citation>
    <scope>NUCLEOTIDE SEQUENCE [LARGE SCALE GENOMIC DNA]</scope>
    <source>
        <strain evidence="10 11">DSM 43832</strain>
    </source>
</reference>
<keyword evidence="6 9" id="KW-1133">Transmembrane helix</keyword>
<comment type="similarity">
    <text evidence="2 8">Belongs to the BioY family.</text>
</comment>
<feature type="transmembrane region" description="Helical" evidence="9">
    <location>
        <begin position="156"/>
        <end position="173"/>
    </location>
</feature>
<feature type="transmembrane region" description="Helical" evidence="9">
    <location>
        <begin position="51"/>
        <end position="70"/>
    </location>
</feature>
<evidence type="ECO:0000256" key="1">
    <source>
        <dbReference type="ARBA" id="ARBA00004651"/>
    </source>
</evidence>
<gene>
    <name evidence="10" type="ORF">SAMN05443637_1366</name>
</gene>
<dbReference type="Pfam" id="PF02632">
    <property type="entry name" value="BioY"/>
    <property type="match status" value="1"/>
</dbReference>
<evidence type="ECO:0000256" key="6">
    <source>
        <dbReference type="ARBA" id="ARBA00022989"/>
    </source>
</evidence>
<evidence type="ECO:0000313" key="11">
    <source>
        <dbReference type="Proteomes" id="UP000184363"/>
    </source>
</evidence>
<dbReference type="EMBL" id="FRAP01000036">
    <property type="protein sequence ID" value="SHL53692.1"/>
    <property type="molecule type" value="Genomic_DNA"/>
</dbReference>
<dbReference type="OrthoDB" id="9803495at2"/>